<dbReference type="eggNOG" id="COG2890">
    <property type="taxonomic scope" value="Bacteria"/>
</dbReference>
<gene>
    <name evidence="5" type="primary">prmC</name>
    <name evidence="8" type="ORF">HY29_17370</name>
</gene>
<evidence type="ECO:0000256" key="2">
    <source>
        <dbReference type="ARBA" id="ARBA00022679"/>
    </source>
</evidence>
<feature type="binding site" evidence="5">
    <location>
        <begin position="182"/>
        <end position="185"/>
    </location>
    <ligand>
        <name>substrate</name>
    </ligand>
</feature>
<protein>
    <recommendedName>
        <fullName evidence="5">Release factor glutamine methyltransferase</fullName>
        <shortName evidence="5">RF MTase</shortName>
        <ecNumber evidence="5">2.1.1.297</ecNumber>
    </recommendedName>
    <alternativeName>
        <fullName evidence="5">N5-glutamine methyltransferase PrmC</fullName>
    </alternativeName>
    <alternativeName>
        <fullName evidence="5">Protein-(glutamine-N5) MTase PrmC</fullName>
    </alternativeName>
    <alternativeName>
        <fullName evidence="5">Protein-glutamine N-methyltransferase PrmC</fullName>
    </alternativeName>
</protein>
<dbReference type="Gene3D" id="1.10.8.10">
    <property type="entry name" value="DNA helicase RuvA subunit, C-terminal domain"/>
    <property type="match status" value="1"/>
</dbReference>
<reference evidence="8 9" key="1">
    <citation type="journal article" date="2014" name="Antonie Van Leeuwenhoek">
        <title>Hyphomonas beringensis sp. nov. and Hyphomonas chukchiensis sp. nov., isolated from surface seawater of the Bering Sea and Chukchi Sea.</title>
        <authorList>
            <person name="Li C."/>
            <person name="Lai Q."/>
            <person name="Li G."/>
            <person name="Dong C."/>
            <person name="Wang J."/>
            <person name="Liao Y."/>
            <person name="Shao Z."/>
        </authorList>
    </citation>
    <scope>NUCLEOTIDE SEQUENCE [LARGE SCALE GENOMIC DNA]</scope>
    <source>
        <strain evidence="8 9">25B14_1</strain>
    </source>
</reference>
<evidence type="ECO:0000256" key="1">
    <source>
        <dbReference type="ARBA" id="ARBA00022603"/>
    </source>
</evidence>
<dbReference type="Pfam" id="PF05175">
    <property type="entry name" value="MTS"/>
    <property type="match status" value="1"/>
</dbReference>
<dbReference type="SUPFAM" id="SSF53335">
    <property type="entry name" value="S-adenosyl-L-methionine-dependent methyltransferases"/>
    <property type="match status" value="1"/>
</dbReference>
<dbReference type="InterPro" id="IPR004556">
    <property type="entry name" value="HemK-like"/>
</dbReference>
<keyword evidence="3 5" id="KW-0949">S-adenosyl-L-methionine</keyword>
<dbReference type="GO" id="GO:0003676">
    <property type="term" value="F:nucleic acid binding"/>
    <property type="evidence" value="ECO:0007669"/>
    <property type="project" value="InterPro"/>
</dbReference>
<feature type="domain" description="Release factor glutamine methyltransferase N-terminal" evidence="7">
    <location>
        <begin position="2"/>
        <end position="70"/>
    </location>
</feature>
<comment type="caution">
    <text evidence="8">The sequence shown here is derived from an EMBL/GenBank/DDBJ whole genome shotgun (WGS) entry which is preliminary data.</text>
</comment>
<dbReference type="InterPro" id="IPR029063">
    <property type="entry name" value="SAM-dependent_MTases_sf"/>
</dbReference>
<dbReference type="Pfam" id="PF17827">
    <property type="entry name" value="PrmC_N"/>
    <property type="match status" value="1"/>
</dbReference>
<dbReference type="GO" id="GO:0102559">
    <property type="term" value="F:peptide chain release factor N(5)-glutamine methyltransferase activity"/>
    <property type="evidence" value="ECO:0007669"/>
    <property type="project" value="UniProtKB-EC"/>
</dbReference>
<comment type="similarity">
    <text evidence="5">Belongs to the protein N5-glutamine methyltransferase family. PrmC subfamily.</text>
</comment>
<feature type="binding site" evidence="5">
    <location>
        <position position="138"/>
    </location>
    <ligand>
        <name>S-adenosyl-L-methionine</name>
        <dbReference type="ChEBI" id="CHEBI:59789"/>
    </ligand>
</feature>
<comment type="catalytic activity">
    <reaction evidence="4 5">
        <text>L-glutaminyl-[peptide chain release factor] + S-adenosyl-L-methionine = N(5)-methyl-L-glutaminyl-[peptide chain release factor] + S-adenosyl-L-homocysteine + H(+)</text>
        <dbReference type="Rhea" id="RHEA:42896"/>
        <dbReference type="Rhea" id="RHEA-COMP:10271"/>
        <dbReference type="Rhea" id="RHEA-COMP:10272"/>
        <dbReference type="ChEBI" id="CHEBI:15378"/>
        <dbReference type="ChEBI" id="CHEBI:30011"/>
        <dbReference type="ChEBI" id="CHEBI:57856"/>
        <dbReference type="ChEBI" id="CHEBI:59789"/>
        <dbReference type="ChEBI" id="CHEBI:61891"/>
        <dbReference type="EC" id="2.1.1.297"/>
    </reaction>
</comment>
<dbReference type="InterPro" id="IPR019874">
    <property type="entry name" value="RF_methyltr_PrmC"/>
</dbReference>
<feature type="binding site" evidence="5">
    <location>
        <position position="182"/>
    </location>
    <ligand>
        <name>S-adenosyl-L-methionine</name>
        <dbReference type="ChEBI" id="CHEBI:59789"/>
    </ligand>
</feature>
<dbReference type="PROSITE" id="PS00092">
    <property type="entry name" value="N6_MTASE"/>
    <property type="match status" value="1"/>
</dbReference>
<dbReference type="InterPro" id="IPR050320">
    <property type="entry name" value="N5-glutamine_MTase"/>
</dbReference>
<dbReference type="AlphaFoldDB" id="A0A062U4L5"/>
<evidence type="ECO:0000313" key="8">
    <source>
        <dbReference type="EMBL" id="KCZ53217.1"/>
    </source>
</evidence>
<sequence length="278" mass="29611">MLAEGAAQLQAAGIDTARLETRWLLAHVADLQSSDILTVGREIVPAEVRGAFMAAIARRMAHEPLQHILGTTEFYGLEFLCDARALIPRPDSECVVEEALKRIPANNPVQIADLGTGSGCLLASLLANRPHAQGRGVEANPAAAGLARENLVRLGLSDRADIFEGSWTSWQGWGAADLIISNPPYIASGEIDNLMPEVRAHDPMDALDGGPDGLVAYRQIITLAAANMKPGGWLVFEIGHDQREAVSALLQEAGFAGIDSSKDLGGNDRAVWAQLPDL</sequence>
<feature type="domain" description="Methyltransferase small" evidence="6">
    <location>
        <begin position="101"/>
        <end position="191"/>
    </location>
</feature>
<dbReference type="PATRIC" id="fig|1280946.3.peg.2756"/>
<evidence type="ECO:0000256" key="5">
    <source>
        <dbReference type="HAMAP-Rule" id="MF_02126"/>
    </source>
</evidence>
<dbReference type="PANTHER" id="PTHR18895:SF74">
    <property type="entry name" value="MTRF1L RELEASE FACTOR GLUTAMINE METHYLTRANSFERASE"/>
    <property type="match status" value="1"/>
</dbReference>
<dbReference type="PANTHER" id="PTHR18895">
    <property type="entry name" value="HEMK METHYLTRANSFERASE"/>
    <property type="match status" value="1"/>
</dbReference>
<dbReference type="InterPro" id="IPR040758">
    <property type="entry name" value="PrmC_N"/>
</dbReference>
<dbReference type="HAMAP" id="MF_02126">
    <property type="entry name" value="RF_methyltr_PrmC"/>
    <property type="match status" value="1"/>
</dbReference>
<accession>A0A062U4L5</accession>
<proteinExistence type="inferred from homology"/>
<evidence type="ECO:0000313" key="9">
    <source>
        <dbReference type="Proteomes" id="UP000027037"/>
    </source>
</evidence>
<dbReference type="CDD" id="cd02440">
    <property type="entry name" value="AdoMet_MTases"/>
    <property type="match status" value="1"/>
</dbReference>
<evidence type="ECO:0000256" key="4">
    <source>
        <dbReference type="ARBA" id="ARBA00048391"/>
    </source>
</evidence>
<dbReference type="Gene3D" id="3.40.50.150">
    <property type="entry name" value="Vaccinia Virus protein VP39"/>
    <property type="match status" value="1"/>
</dbReference>
<dbReference type="EMBL" id="AWFF01000057">
    <property type="protein sequence ID" value="KCZ53217.1"/>
    <property type="molecule type" value="Genomic_DNA"/>
</dbReference>
<keyword evidence="1 5" id="KW-0489">Methyltransferase</keyword>
<keyword evidence="9" id="KW-1185">Reference proteome</keyword>
<feature type="binding site" evidence="5">
    <location>
        <position position="167"/>
    </location>
    <ligand>
        <name>S-adenosyl-L-methionine</name>
        <dbReference type="ChEBI" id="CHEBI:59789"/>
    </ligand>
</feature>
<organism evidence="8 9">
    <name type="scientific">Hyphomonas beringensis</name>
    <dbReference type="NCBI Taxonomy" id="1280946"/>
    <lineage>
        <taxon>Bacteria</taxon>
        <taxon>Pseudomonadati</taxon>
        <taxon>Pseudomonadota</taxon>
        <taxon>Alphaproteobacteria</taxon>
        <taxon>Hyphomonadales</taxon>
        <taxon>Hyphomonadaceae</taxon>
        <taxon>Hyphomonas</taxon>
    </lineage>
</organism>
<name>A0A062U4L5_9PROT</name>
<evidence type="ECO:0000259" key="7">
    <source>
        <dbReference type="Pfam" id="PF17827"/>
    </source>
</evidence>
<dbReference type="NCBIfam" id="TIGR00536">
    <property type="entry name" value="hemK_fam"/>
    <property type="match status" value="1"/>
</dbReference>
<dbReference type="InterPro" id="IPR007848">
    <property type="entry name" value="Small_mtfrase_dom"/>
</dbReference>
<dbReference type="GO" id="GO:0032259">
    <property type="term" value="P:methylation"/>
    <property type="evidence" value="ECO:0007669"/>
    <property type="project" value="UniProtKB-KW"/>
</dbReference>
<dbReference type="Proteomes" id="UP000027037">
    <property type="component" value="Unassembled WGS sequence"/>
</dbReference>
<dbReference type="EC" id="2.1.1.297" evidence="5"/>
<evidence type="ECO:0000259" key="6">
    <source>
        <dbReference type="Pfam" id="PF05175"/>
    </source>
</evidence>
<comment type="function">
    <text evidence="5">Methylates the class 1 translation termination release factors RF1/PrfA and RF2/PrfB on the glutamine residue of the universally conserved GGQ motif.</text>
</comment>
<evidence type="ECO:0000256" key="3">
    <source>
        <dbReference type="ARBA" id="ARBA00022691"/>
    </source>
</evidence>
<dbReference type="RefSeq" id="WP_051601547.1">
    <property type="nucleotide sequence ID" value="NZ_AWFF01000057.1"/>
</dbReference>
<keyword evidence="2 5" id="KW-0808">Transferase</keyword>
<dbReference type="NCBIfam" id="TIGR03534">
    <property type="entry name" value="RF_mod_PrmC"/>
    <property type="match status" value="1"/>
</dbReference>
<dbReference type="OrthoDB" id="9800643at2"/>
<dbReference type="InterPro" id="IPR002052">
    <property type="entry name" value="DNA_methylase_N6_adenine_CS"/>
</dbReference>
<feature type="binding site" evidence="5">
    <location>
        <begin position="115"/>
        <end position="119"/>
    </location>
    <ligand>
        <name>S-adenosyl-L-methionine</name>
        <dbReference type="ChEBI" id="CHEBI:59789"/>
    </ligand>
</feature>
<dbReference type="STRING" id="1280946.HY29_17370"/>